<dbReference type="PROSITE" id="PS51465">
    <property type="entry name" value="KAZAL_2"/>
    <property type="match status" value="1"/>
</dbReference>
<keyword evidence="4 8" id="KW-0812">Transmembrane</keyword>
<dbReference type="SUPFAM" id="SSF103473">
    <property type="entry name" value="MFS general substrate transporter"/>
    <property type="match status" value="1"/>
</dbReference>
<dbReference type="PANTHER" id="PTHR11388">
    <property type="entry name" value="ORGANIC ANION TRANSPORTER"/>
    <property type="match status" value="1"/>
</dbReference>
<feature type="transmembrane region" description="Helical" evidence="8">
    <location>
        <begin position="285"/>
        <end position="307"/>
    </location>
</feature>
<comment type="similarity">
    <text evidence="2 8">Belongs to the organo anion transporter (TC 2.A.60) family.</text>
</comment>
<dbReference type="EMBL" id="CAIIXF020000001">
    <property type="protein sequence ID" value="CAH1774950.1"/>
    <property type="molecule type" value="Genomic_DNA"/>
</dbReference>
<evidence type="ECO:0000256" key="1">
    <source>
        <dbReference type="ARBA" id="ARBA00004651"/>
    </source>
</evidence>
<dbReference type="InterPro" id="IPR036259">
    <property type="entry name" value="MFS_trans_sf"/>
</dbReference>
<dbReference type="PANTHER" id="PTHR11388:SF160">
    <property type="entry name" value="SOLUTE CARRIER ORGANIC ANION TRANSPORTER FAMILY MEMBER"/>
    <property type="match status" value="1"/>
</dbReference>
<gene>
    <name evidence="11" type="ORF">OFUS_LOCUS2313</name>
</gene>
<dbReference type="NCBIfam" id="TIGR00805">
    <property type="entry name" value="oat"/>
    <property type="match status" value="1"/>
</dbReference>
<dbReference type="InterPro" id="IPR036058">
    <property type="entry name" value="Kazal_dom_sf"/>
</dbReference>
<feature type="transmembrane region" description="Helical" evidence="8">
    <location>
        <begin position="237"/>
        <end position="265"/>
    </location>
</feature>
<evidence type="ECO:0000256" key="3">
    <source>
        <dbReference type="ARBA" id="ARBA00022475"/>
    </source>
</evidence>
<evidence type="ECO:0000256" key="7">
    <source>
        <dbReference type="ARBA" id="ARBA00023157"/>
    </source>
</evidence>
<dbReference type="InterPro" id="IPR020846">
    <property type="entry name" value="MFS_dom"/>
</dbReference>
<organism evidence="11 12">
    <name type="scientific">Owenia fusiformis</name>
    <name type="common">Polychaete worm</name>
    <dbReference type="NCBI Taxonomy" id="6347"/>
    <lineage>
        <taxon>Eukaryota</taxon>
        <taxon>Metazoa</taxon>
        <taxon>Spiralia</taxon>
        <taxon>Lophotrochozoa</taxon>
        <taxon>Annelida</taxon>
        <taxon>Polychaeta</taxon>
        <taxon>Sedentaria</taxon>
        <taxon>Canalipalpata</taxon>
        <taxon>Sabellida</taxon>
        <taxon>Oweniida</taxon>
        <taxon>Oweniidae</taxon>
        <taxon>Owenia</taxon>
    </lineage>
</organism>
<dbReference type="PROSITE" id="PS50850">
    <property type="entry name" value="MFS"/>
    <property type="match status" value="1"/>
</dbReference>
<accession>A0A8S4N3T0</accession>
<evidence type="ECO:0000259" key="10">
    <source>
        <dbReference type="PROSITE" id="PS51465"/>
    </source>
</evidence>
<feature type="transmembrane region" description="Helical" evidence="8">
    <location>
        <begin position="352"/>
        <end position="376"/>
    </location>
</feature>
<dbReference type="CDD" id="cd17403">
    <property type="entry name" value="MFS_SLCO4_OATP4"/>
    <property type="match status" value="1"/>
</dbReference>
<dbReference type="GO" id="GO:0015347">
    <property type="term" value="F:sodium-independent organic anion transmembrane transporter activity"/>
    <property type="evidence" value="ECO:0007669"/>
    <property type="project" value="TreeGrafter"/>
</dbReference>
<proteinExistence type="inferred from homology"/>
<dbReference type="Pfam" id="PF03137">
    <property type="entry name" value="OATP"/>
    <property type="match status" value="1"/>
</dbReference>
<keyword evidence="8" id="KW-0813">Transport</keyword>
<dbReference type="GO" id="GO:0016323">
    <property type="term" value="C:basolateral plasma membrane"/>
    <property type="evidence" value="ECO:0007669"/>
    <property type="project" value="TreeGrafter"/>
</dbReference>
<feature type="transmembrane region" description="Helical" evidence="8">
    <location>
        <begin position="112"/>
        <end position="134"/>
    </location>
</feature>
<evidence type="ECO:0000259" key="9">
    <source>
        <dbReference type="PROSITE" id="PS50850"/>
    </source>
</evidence>
<feature type="domain" description="Major facilitator superfamily (MFS) profile" evidence="9">
    <location>
        <begin position="74"/>
        <end position="663"/>
    </location>
</feature>
<dbReference type="Pfam" id="PF07648">
    <property type="entry name" value="Kazal_2"/>
    <property type="match status" value="1"/>
</dbReference>
<feature type="domain" description="Kazal-like" evidence="10">
    <location>
        <begin position="471"/>
        <end position="523"/>
    </location>
</feature>
<feature type="transmembrane region" description="Helical" evidence="8">
    <location>
        <begin position="141"/>
        <end position="162"/>
    </location>
</feature>
<protein>
    <recommendedName>
        <fullName evidence="8">Solute carrier organic anion transporter family member</fullName>
    </recommendedName>
</protein>
<dbReference type="InterPro" id="IPR002350">
    <property type="entry name" value="Kazal_dom"/>
</dbReference>
<feature type="transmembrane region" description="Helical" evidence="8">
    <location>
        <begin position="549"/>
        <end position="572"/>
    </location>
</feature>
<feature type="transmembrane region" description="Helical" evidence="8">
    <location>
        <begin position="636"/>
        <end position="662"/>
    </location>
</feature>
<dbReference type="OrthoDB" id="5062115at2759"/>
<comment type="subcellular location">
    <subcellularLocation>
        <location evidence="1 8">Cell membrane</location>
        <topology evidence="1 8">Multi-pass membrane protein</topology>
    </subcellularLocation>
</comment>
<dbReference type="GO" id="GO:0043252">
    <property type="term" value="P:sodium-independent organic anion transport"/>
    <property type="evidence" value="ECO:0007669"/>
    <property type="project" value="TreeGrafter"/>
</dbReference>
<evidence type="ECO:0000256" key="2">
    <source>
        <dbReference type="ARBA" id="ARBA00009657"/>
    </source>
</evidence>
<dbReference type="SUPFAM" id="SSF100895">
    <property type="entry name" value="Kazal-type serine protease inhibitors"/>
    <property type="match status" value="1"/>
</dbReference>
<feature type="transmembrane region" description="Helical" evidence="8">
    <location>
        <begin position="429"/>
        <end position="448"/>
    </location>
</feature>
<feature type="transmembrane region" description="Helical" evidence="8">
    <location>
        <begin position="73"/>
        <end position="92"/>
    </location>
</feature>
<evidence type="ECO:0000256" key="5">
    <source>
        <dbReference type="ARBA" id="ARBA00022989"/>
    </source>
</evidence>
<dbReference type="GO" id="GO:0006811">
    <property type="term" value="P:monoatomic ion transport"/>
    <property type="evidence" value="ECO:0007669"/>
    <property type="project" value="UniProtKB-KW"/>
</dbReference>
<evidence type="ECO:0000256" key="6">
    <source>
        <dbReference type="ARBA" id="ARBA00023136"/>
    </source>
</evidence>
<comment type="caution">
    <text evidence="11">The sequence shown here is derived from an EMBL/GenBank/DDBJ whole genome shotgun (WGS) entry which is preliminary data.</text>
</comment>
<dbReference type="Proteomes" id="UP000749559">
    <property type="component" value="Unassembled WGS sequence"/>
</dbReference>
<keyword evidence="12" id="KW-1185">Reference proteome</keyword>
<feature type="transmembrane region" description="Helical" evidence="8">
    <location>
        <begin position="396"/>
        <end position="417"/>
    </location>
</feature>
<keyword evidence="6 8" id="KW-0472">Membrane</keyword>
<keyword evidence="3" id="KW-1003">Cell membrane</keyword>
<feature type="transmembrane region" description="Helical" evidence="8">
    <location>
        <begin position="593"/>
        <end position="611"/>
    </location>
</feature>
<dbReference type="Gene3D" id="1.20.1250.20">
    <property type="entry name" value="MFS general substrate transporter like domains"/>
    <property type="match status" value="1"/>
</dbReference>
<feature type="transmembrane region" description="Helical" evidence="8">
    <location>
        <begin position="201"/>
        <end position="225"/>
    </location>
</feature>
<evidence type="ECO:0000313" key="12">
    <source>
        <dbReference type="Proteomes" id="UP000749559"/>
    </source>
</evidence>
<evidence type="ECO:0000313" key="11">
    <source>
        <dbReference type="EMBL" id="CAH1774950.1"/>
    </source>
</evidence>
<evidence type="ECO:0000256" key="4">
    <source>
        <dbReference type="ARBA" id="ARBA00022692"/>
    </source>
</evidence>
<reference evidence="11" key="1">
    <citation type="submission" date="2022-03" db="EMBL/GenBank/DDBJ databases">
        <authorList>
            <person name="Martin C."/>
        </authorList>
    </citation>
    <scope>NUCLEOTIDE SEQUENCE</scope>
</reference>
<evidence type="ECO:0000256" key="8">
    <source>
        <dbReference type="RuleBase" id="RU362056"/>
    </source>
</evidence>
<dbReference type="AlphaFoldDB" id="A0A8S4N3T0"/>
<keyword evidence="5 8" id="KW-1133">Transmembrane helix</keyword>
<keyword evidence="7" id="KW-1015">Disulfide bond</keyword>
<keyword evidence="8" id="KW-0406">Ion transport</keyword>
<sequence>MGTDTKKDQGDMKNIENNGHVSLYGNITENGTDTAIAKAMEPTHGTDIKDPELSCGYGSCAPSMLQRCNNTKTFLVVMCIFSMIQGFVVNGINNVNVSTLERRYQLPSARVGLISSSYDISAAILVIPITYWGAHTHKPRLLAFAALILGLGSLVMCIPQMASGLYELGAETSLSDVCLVEGNNVTAPYCSKENDVLQNYLYVLMLGQFLHGIAGTTLYSIGVVVIDENVKTKLSPLYIGIMYTFSGFGPAIGYIAGGQFLNIYVDVVTNAGISITPADPRWVGAWWIGFAIGCVCSIITAAFLFCYDYEMPEAKNARAERYSQAHADGSEAIVSKKGFGTSIKDLPLSTKFIVMNPTFMCITLAGCSEGLLTSGFATFMPKFIQNQFSQSAGMAALYGGLAAVVGAAGGQFLGGYLSKRFKLKVKGMLRLCLGSTIVCFVLVFSFIAKCKPANISGINVSYFNFSTIDEASLIVPCNQNCNCTSESYEPICGVDGVEYFTPCHAGCADSFFDGDIKRYANCSCISQVGKVAEKAYKATYGKCTQDCNLLALFLPVFCIVVTLTFIATPIAMSVSLRVIPDAQRSYAIGIKWVFIRCLGTVPGPILFGYLFDITCLQWQNKCDTRGSCWVYDSDKLAINLLILGLAVKFVSAILFFLAQFLYKPPNDDNSLSMSKIDSDDSGVDISNGEIEPTKADIIKYTEQIQPEAGDVKPVVTIATHDNGFVSTDAVRIRAISDPTRLH</sequence>
<name>A0A8S4N3T0_OWEFU</name>
<dbReference type="InterPro" id="IPR004156">
    <property type="entry name" value="OATP"/>
</dbReference>